<name>A0ABR2H375_9EUKA</name>
<evidence type="ECO:0000313" key="2">
    <source>
        <dbReference type="Proteomes" id="UP001470230"/>
    </source>
</evidence>
<accession>A0ABR2H375</accession>
<evidence type="ECO:0000313" key="1">
    <source>
        <dbReference type="EMBL" id="KAK8840615.1"/>
    </source>
</evidence>
<proteinExistence type="predicted"/>
<reference evidence="1 2" key="1">
    <citation type="submission" date="2024-04" db="EMBL/GenBank/DDBJ databases">
        <title>Tritrichomonas musculus Genome.</title>
        <authorList>
            <person name="Alves-Ferreira E."/>
            <person name="Grigg M."/>
            <person name="Lorenzi H."/>
            <person name="Galac M."/>
        </authorList>
    </citation>
    <scope>NUCLEOTIDE SEQUENCE [LARGE SCALE GENOMIC DNA]</scope>
    <source>
        <strain evidence="1 2">EAF2021</strain>
    </source>
</reference>
<dbReference type="Proteomes" id="UP001470230">
    <property type="component" value="Unassembled WGS sequence"/>
</dbReference>
<comment type="caution">
    <text evidence="1">The sequence shown here is derived from an EMBL/GenBank/DDBJ whole genome shotgun (WGS) entry which is preliminary data.</text>
</comment>
<organism evidence="1 2">
    <name type="scientific">Tritrichomonas musculus</name>
    <dbReference type="NCBI Taxonomy" id="1915356"/>
    <lineage>
        <taxon>Eukaryota</taxon>
        <taxon>Metamonada</taxon>
        <taxon>Parabasalia</taxon>
        <taxon>Tritrichomonadida</taxon>
        <taxon>Tritrichomonadidae</taxon>
        <taxon>Tritrichomonas</taxon>
    </lineage>
</organism>
<sequence>MYYTSSSNFDGKNLVEEHREKVTDADGSVHQTTRRRLGDRWYEVELNTDKDGKTTSKEQWHNVPEDQIEQFKADWAEKQQSKYALKHEPNQ</sequence>
<dbReference type="EMBL" id="JAPFFF010000044">
    <property type="protein sequence ID" value="KAK8840615.1"/>
    <property type="molecule type" value="Genomic_DNA"/>
</dbReference>
<keyword evidence="2" id="KW-1185">Reference proteome</keyword>
<gene>
    <name evidence="1" type="ORF">M9Y10_030387</name>
</gene>
<protein>
    <submittedName>
        <fullName evidence="1">Uncharacterized protein</fullName>
    </submittedName>
</protein>